<gene>
    <name evidence="2" type="ORF">EAV92_07265</name>
</gene>
<dbReference type="Gene3D" id="3.40.630.30">
    <property type="match status" value="1"/>
</dbReference>
<evidence type="ECO:0000259" key="1">
    <source>
        <dbReference type="PROSITE" id="PS51186"/>
    </source>
</evidence>
<dbReference type="GO" id="GO:0016747">
    <property type="term" value="F:acyltransferase activity, transferring groups other than amino-acyl groups"/>
    <property type="evidence" value="ECO:0007669"/>
    <property type="project" value="InterPro"/>
</dbReference>
<organism evidence="2 3">
    <name type="scientific">Cohnella candidum</name>
    <dbReference type="NCBI Taxonomy" id="2674991"/>
    <lineage>
        <taxon>Bacteria</taxon>
        <taxon>Bacillati</taxon>
        <taxon>Bacillota</taxon>
        <taxon>Bacilli</taxon>
        <taxon>Bacillales</taxon>
        <taxon>Paenibacillaceae</taxon>
        <taxon>Cohnella</taxon>
    </lineage>
</organism>
<keyword evidence="3" id="KW-1185">Reference proteome</keyword>
<dbReference type="InterPro" id="IPR000182">
    <property type="entry name" value="GNAT_dom"/>
</dbReference>
<accession>A0A3G3K4U6</accession>
<dbReference type="Pfam" id="PF00583">
    <property type="entry name" value="Acetyltransf_1"/>
    <property type="match status" value="1"/>
</dbReference>
<dbReference type="RefSeq" id="WP_123043617.1">
    <property type="nucleotide sequence ID" value="NZ_CP033433.1"/>
</dbReference>
<sequence>MIRLEPFERSDFAQLMAWIDSPTFMFQWGGQTFRYPLDERQLDHYLSDANTDEAQAFIYRVVLEESDEVIGHIHLQLDRLNQSARIGKVLVGKKSLRGQGIGQRMIQQVLTIAFDQLKLHKVSLGVIDFNQSAIACYEKAGFVKEGLIRDKRKMDGRYWNVWEMGLLEQEWFERMK</sequence>
<dbReference type="EMBL" id="CP033433">
    <property type="protein sequence ID" value="AYQ75536.1"/>
    <property type="molecule type" value="Genomic_DNA"/>
</dbReference>
<dbReference type="PROSITE" id="PS51186">
    <property type="entry name" value="GNAT"/>
    <property type="match status" value="1"/>
</dbReference>
<evidence type="ECO:0000313" key="2">
    <source>
        <dbReference type="EMBL" id="AYQ75536.1"/>
    </source>
</evidence>
<dbReference type="CDD" id="cd04301">
    <property type="entry name" value="NAT_SF"/>
    <property type="match status" value="1"/>
</dbReference>
<proteinExistence type="predicted"/>
<keyword evidence="2" id="KW-0808">Transferase</keyword>
<dbReference type="KEGG" id="coh:EAV92_07265"/>
<dbReference type="PANTHER" id="PTHR43415">
    <property type="entry name" value="SPERMIDINE N(1)-ACETYLTRANSFERASE"/>
    <property type="match status" value="1"/>
</dbReference>
<dbReference type="PANTHER" id="PTHR43415:SF5">
    <property type="entry name" value="ACETYLTRANSFERASE"/>
    <property type="match status" value="1"/>
</dbReference>
<feature type="domain" description="N-acetyltransferase" evidence="1">
    <location>
        <begin position="2"/>
        <end position="169"/>
    </location>
</feature>
<dbReference type="SUPFAM" id="SSF55729">
    <property type="entry name" value="Acyl-CoA N-acyltransferases (Nat)"/>
    <property type="match status" value="1"/>
</dbReference>
<name>A0A3G3K4U6_9BACL</name>
<protein>
    <submittedName>
        <fullName evidence="2">N-acetyltransferase</fullName>
    </submittedName>
</protein>
<reference evidence="2 3" key="1">
    <citation type="submission" date="2018-10" db="EMBL/GenBank/DDBJ databases">
        <title>Genome Sequence of Cohnella sp.</title>
        <authorList>
            <person name="Srinivasan S."/>
            <person name="Kim M.K."/>
        </authorList>
    </citation>
    <scope>NUCLEOTIDE SEQUENCE [LARGE SCALE GENOMIC DNA]</scope>
    <source>
        <strain evidence="2 3">18JY8-7</strain>
    </source>
</reference>
<evidence type="ECO:0000313" key="3">
    <source>
        <dbReference type="Proteomes" id="UP000269097"/>
    </source>
</evidence>
<dbReference type="Proteomes" id="UP000269097">
    <property type="component" value="Chromosome"/>
</dbReference>
<dbReference type="AlphaFoldDB" id="A0A3G3K4U6"/>
<dbReference type="InterPro" id="IPR016181">
    <property type="entry name" value="Acyl_CoA_acyltransferase"/>
</dbReference>